<comment type="caution">
    <text evidence="2">The sequence shown here is derived from an EMBL/GenBank/DDBJ whole genome shotgun (WGS) entry which is preliminary data.</text>
</comment>
<keyword evidence="1" id="KW-1133">Transmembrane helix</keyword>
<dbReference type="Gene3D" id="3.30.1890.10">
    <property type="entry name" value="FepE-like"/>
    <property type="match status" value="1"/>
</dbReference>
<feature type="transmembrane region" description="Helical" evidence="1">
    <location>
        <begin position="274"/>
        <end position="297"/>
    </location>
</feature>
<evidence type="ECO:0000256" key="1">
    <source>
        <dbReference type="SAM" id="Phobius"/>
    </source>
</evidence>
<protein>
    <recommendedName>
        <fullName evidence="4">Polysaccharide chain length determinant N-terminal domain-containing protein</fullName>
    </recommendedName>
</protein>
<gene>
    <name evidence="2" type="ORF">C9J27_25810</name>
</gene>
<dbReference type="EMBL" id="PYNF01000059">
    <property type="protein sequence ID" value="PSU87996.1"/>
    <property type="molecule type" value="Genomic_DNA"/>
</dbReference>
<keyword evidence="1" id="KW-0472">Membrane</keyword>
<reference evidence="2 3" key="1">
    <citation type="submission" date="2018-01" db="EMBL/GenBank/DDBJ databases">
        <title>Whole genome sequencing of Histamine producing bacteria.</title>
        <authorList>
            <person name="Butler K."/>
        </authorList>
    </citation>
    <scope>NUCLEOTIDE SEQUENCE [LARGE SCALE GENOMIC DNA]</scope>
    <source>
        <strain evidence="2 3">FS-7.2</strain>
    </source>
</reference>
<keyword evidence="1" id="KW-0812">Transmembrane</keyword>
<organism evidence="2 3">
    <name type="scientific">Photobacterium kishitanii</name>
    <dbReference type="NCBI Taxonomy" id="318456"/>
    <lineage>
        <taxon>Bacteria</taxon>
        <taxon>Pseudomonadati</taxon>
        <taxon>Pseudomonadota</taxon>
        <taxon>Gammaproteobacteria</taxon>
        <taxon>Vibrionales</taxon>
        <taxon>Vibrionaceae</taxon>
        <taxon>Photobacterium</taxon>
    </lineage>
</organism>
<evidence type="ECO:0000313" key="3">
    <source>
        <dbReference type="Proteomes" id="UP000241426"/>
    </source>
</evidence>
<dbReference type="Proteomes" id="UP000241426">
    <property type="component" value="Unassembled WGS sequence"/>
</dbReference>
<dbReference type="RefSeq" id="WP_107290236.1">
    <property type="nucleotide sequence ID" value="NZ_PYNF01000059.1"/>
</dbReference>
<proteinExistence type="predicted"/>
<evidence type="ECO:0000313" key="2">
    <source>
        <dbReference type="EMBL" id="PSU87996.1"/>
    </source>
</evidence>
<dbReference type="AlphaFoldDB" id="A0A2T3KA25"/>
<feature type="transmembrane region" description="Helical" evidence="1">
    <location>
        <begin position="16"/>
        <end position="35"/>
    </location>
</feature>
<accession>A0A2T3KA25</accession>
<sequence length="305" mass="35670">MLSQEKEIGNFFRRGLSSRVVIGVSLFIFLFIYVVKNIQSHDLWQTRLNITPNTISYNISDFFYNGSDNKLINSTQDYKNLFNDIDNEYLYGLFVRELEKSHYSGVGDIKFRLAPLTLMSNAESKNESKENLDKYLLMIENKVKNEINKNIEIKNKKYLKIINDNINKVKHKANIELSLKLFELNSAIGIAKSLNIENPVYNFNGKSIFPFYLGVKVLSEEIKILKSERALNIYYPQIKQYKNMVSELKQLKINTSNVKIIKISNIDVLYKPRFSLFSTIMYSLFGFIFGFLINLIYSLKRNDYK</sequence>
<name>A0A2T3KA25_9GAMM</name>
<evidence type="ECO:0008006" key="4">
    <source>
        <dbReference type="Google" id="ProtNLM"/>
    </source>
</evidence>
<dbReference type="SUPFAM" id="SSF160355">
    <property type="entry name" value="Bacterial polysaccharide co-polymerase-like"/>
    <property type="match status" value="1"/>
</dbReference>